<dbReference type="PANTHER" id="PTHR36110">
    <property type="entry name" value="RING-CLEAVING DIOXYGENASE MHQE-RELATED"/>
    <property type="match status" value="1"/>
</dbReference>
<dbReference type="GeneID" id="56743614"/>
<dbReference type="InterPro" id="IPR029068">
    <property type="entry name" value="Glyas_Bleomycin-R_OHBP_Dase"/>
</dbReference>
<dbReference type="Proteomes" id="UP000252797">
    <property type="component" value="Unassembled WGS sequence"/>
</dbReference>
<proteinExistence type="predicted"/>
<evidence type="ECO:0000313" key="2">
    <source>
        <dbReference type="Proteomes" id="UP000252797"/>
    </source>
</evidence>
<dbReference type="RefSeq" id="WP_081134453.1">
    <property type="nucleotide sequence ID" value="NZ_CAXSSD010000034.1"/>
</dbReference>
<dbReference type="Gene3D" id="3.10.180.10">
    <property type="entry name" value="2,3-Dihydroxybiphenyl 1,2-Dioxygenase, domain 1"/>
    <property type="match status" value="2"/>
</dbReference>
<dbReference type="PROSITE" id="PS51819">
    <property type="entry name" value="VOC"/>
    <property type="match status" value="2"/>
</dbReference>
<sequence length="324" mass="36932">MDTQIRGIHHVTAMTSSATKIYRFFTDILGMRLVKKTVNQDDIETYHLYFTDEHGAPGTDMTFFDFPNQAKGKKGTDTISRASFRVPNDEALTFWLERFEKYGITHSEINERFSKKYLEFEDFDSQAYQLISDENNHGVASGIPWKNSNVPSKYGITGLGPIFVRVKNLDHIRVILENILGFKETAHSDAFYQFEVGEGGNGASIIIEHRTDLPDAIEGFGNIHHLALRVADKEALEHWIRLINKVDLPNSGFVDRFYFQSEYFLAASHVLFELATDGPGFFGDEPTETAGEILSLPPFLEEKRAEIEEYVRPFDTSDANKKRE</sequence>
<dbReference type="STRING" id="53345.LIU_06120"/>
<dbReference type="InterPro" id="IPR004360">
    <property type="entry name" value="Glyas_Fos-R_dOase_dom"/>
</dbReference>
<dbReference type="PANTHER" id="PTHR36110:SF3">
    <property type="entry name" value="VOC DOMAIN-CONTAINING PROTEIN"/>
    <property type="match status" value="1"/>
</dbReference>
<name>A0A367CDU9_9ENTE</name>
<dbReference type="EMBL" id="LEPB01000004">
    <property type="protein sequence ID" value="RCA10220.1"/>
    <property type="molecule type" value="Genomic_DNA"/>
</dbReference>
<evidence type="ECO:0000313" key="1">
    <source>
        <dbReference type="EMBL" id="RCA10220.1"/>
    </source>
</evidence>
<organism evidence="1 2">
    <name type="scientific">Enterococcus durans</name>
    <dbReference type="NCBI Taxonomy" id="53345"/>
    <lineage>
        <taxon>Bacteria</taxon>
        <taxon>Bacillati</taxon>
        <taxon>Bacillota</taxon>
        <taxon>Bacilli</taxon>
        <taxon>Lactobacillales</taxon>
        <taxon>Enterococcaceae</taxon>
        <taxon>Enterococcus</taxon>
    </lineage>
</organism>
<dbReference type="InterPro" id="IPR037523">
    <property type="entry name" value="VOC_core"/>
</dbReference>
<accession>A0A367CDU9</accession>
<protein>
    <submittedName>
        <fullName evidence="1">Glyoxalase</fullName>
    </submittedName>
</protein>
<dbReference type="InterPro" id="IPR052537">
    <property type="entry name" value="Extradiol_RC_dioxygenase"/>
</dbReference>
<dbReference type="Pfam" id="PF00903">
    <property type="entry name" value="Glyoxalase"/>
    <property type="match status" value="1"/>
</dbReference>
<dbReference type="SUPFAM" id="SSF54593">
    <property type="entry name" value="Glyoxalase/Bleomycin resistance protein/Dihydroxybiphenyl dioxygenase"/>
    <property type="match status" value="1"/>
</dbReference>
<reference evidence="1 2" key="1">
    <citation type="submission" date="2015-06" db="EMBL/GenBank/DDBJ databases">
        <title>The Genome Sequence of Enterococcus durans 4EA1.</title>
        <authorList>
            <consortium name="The Broad Institute Genomics Platform"/>
            <consortium name="The Broad Institute Genome Sequencing Center for Infectious Disease"/>
            <person name="Earl A.M."/>
            <person name="Van Tyne D."/>
            <person name="Lebreton F."/>
            <person name="Saavedra J.T."/>
            <person name="Gilmore M.S."/>
            <person name="Manson Mcguire A."/>
            <person name="Clock S."/>
            <person name="Crupain M."/>
            <person name="Rangan U."/>
            <person name="Young S."/>
            <person name="Abouelleil A."/>
            <person name="Cao P."/>
            <person name="Chapman S.B."/>
            <person name="Griggs A."/>
            <person name="Priest M."/>
            <person name="Shea T."/>
            <person name="Wortman J."/>
            <person name="Nusbaum C."/>
            <person name="Birren B."/>
        </authorList>
    </citation>
    <scope>NUCLEOTIDE SEQUENCE [LARGE SCALE GENOMIC DNA]</scope>
    <source>
        <strain evidence="1 2">4EA1</strain>
    </source>
</reference>
<dbReference type="CDD" id="cd08347">
    <property type="entry name" value="PcpA_C_like"/>
    <property type="match status" value="1"/>
</dbReference>
<gene>
    <name evidence="1" type="ORF">EA71_00970</name>
</gene>
<comment type="caution">
    <text evidence="1">The sequence shown here is derived from an EMBL/GenBank/DDBJ whole genome shotgun (WGS) entry which is preliminary data.</text>
</comment>
<dbReference type="AlphaFoldDB" id="A0A367CDU9"/>